<evidence type="ECO:0000313" key="11">
    <source>
        <dbReference type="Proteomes" id="UP000318288"/>
    </source>
</evidence>
<dbReference type="CDD" id="cd16144">
    <property type="entry name" value="ARS_like"/>
    <property type="match status" value="1"/>
</dbReference>
<evidence type="ECO:0000313" key="10">
    <source>
        <dbReference type="EMBL" id="TWU60329.1"/>
    </source>
</evidence>
<reference evidence="10 11" key="1">
    <citation type="submission" date="2019-02" db="EMBL/GenBank/DDBJ databases">
        <title>Deep-cultivation of Planctomycetes and their phenomic and genomic characterization uncovers novel biology.</title>
        <authorList>
            <person name="Wiegand S."/>
            <person name="Jogler M."/>
            <person name="Boedeker C."/>
            <person name="Pinto D."/>
            <person name="Vollmers J."/>
            <person name="Rivas-Marin E."/>
            <person name="Kohn T."/>
            <person name="Peeters S.H."/>
            <person name="Heuer A."/>
            <person name="Rast P."/>
            <person name="Oberbeckmann S."/>
            <person name="Bunk B."/>
            <person name="Jeske O."/>
            <person name="Meyerdierks A."/>
            <person name="Storesund J.E."/>
            <person name="Kallscheuer N."/>
            <person name="Luecker S."/>
            <person name="Lage O.M."/>
            <person name="Pohl T."/>
            <person name="Merkel B.J."/>
            <person name="Hornburger P."/>
            <person name="Mueller R.-W."/>
            <person name="Bruemmer F."/>
            <person name="Labrenz M."/>
            <person name="Spormann A.M."/>
            <person name="Op Den Camp H."/>
            <person name="Overmann J."/>
            <person name="Amann R."/>
            <person name="Jetten M.S.M."/>
            <person name="Mascher T."/>
            <person name="Medema M.H."/>
            <person name="Devos D.P."/>
            <person name="Kaster A.-K."/>
            <person name="Ovreas L."/>
            <person name="Rohde M."/>
            <person name="Galperin M.Y."/>
            <person name="Jogler C."/>
        </authorList>
    </citation>
    <scope>NUCLEOTIDE SEQUENCE [LARGE SCALE GENOMIC DNA]</scope>
    <source>
        <strain evidence="10 11">Poly51</strain>
    </source>
</reference>
<name>A0A5C6FJU8_9BACT</name>
<keyword evidence="3" id="KW-0479">Metal-binding</keyword>
<dbReference type="PANTHER" id="PTHR42693">
    <property type="entry name" value="ARYLSULFATASE FAMILY MEMBER"/>
    <property type="match status" value="1"/>
</dbReference>
<feature type="chain" id="PRO_5022688169" evidence="8">
    <location>
        <begin position="23"/>
        <end position="478"/>
    </location>
</feature>
<evidence type="ECO:0000259" key="9">
    <source>
        <dbReference type="Pfam" id="PF00884"/>
    </source>
</evidence>
<dbReference type="OrthoDB" id="9783154at2"/>
<organism evidence="10 11">
    <name type="scientific">Rubripirellula tenax</name>
    <dbReference type="NCBI Taxonomy" id="2528015"/>
    <lineage>
        <taxon>Bacteria</taxon>
        <taxon>Pseudomonadati</taxon>
        <taxon>Planctomycetota</taxon>
        <taxon>Planctomycetia</taxon>
        <taxon>Pirellulales</taxon>
        <taxon>Pirellulaceae</taxon>
        <taxon>Rubripirellula</taxon>
    </lineage>
</organism>
<dbReference type="InterPro" id="IPR000917">
    <property type="entry name" value="Sulfatase_N"/>
</dbReference>
<sequence length="478" mass="52888" precursor="true">MMRYLLAFVGFLVVSLASLLHAADRPNVLFIYLDDFGWRDCGFMGTDFYETPNLDALAASGMVFTNAYSCAANCAPARACLLSGQYTPRHEVYNVGTGRRGKAKYGSLKHIPGVDVLSPDIRTWAAQIHDAGYRTATIGKWHLSDDPIPYGFDFNFAGTHGGSPPKGYFPPHPKAPGLEDAPEDEYLTDRLTDEAIGFIDRNQDANWLLYLTHFAVHTPLQGQPDLVAKYEAKPKGDLHDHAVMAAMIESVDRGIGRIVRQLDSLGLREKTAIVFTSDNGGYGPATSMAPLQGYKGTYFEGGIREPFFVVWPGNVKPGTKCETPVIQVDLYPTLCEMTGASLPTGQVQDGRSLVPLLVGSDAWKERAIFWHFPAYLDSYSRIDGQRDPIYRSRPCSIIRRGDWKLHEYFEDGKLLLFNLKDDIGESNDVSIANADVTKAMHDELLAWREATGAPVPIEPNPKYDAAAESRAMKGKKKK</sequence>
<comment type="cofactor">
    <cofactor evidence="1">
        <name>Ca(2+)</name>
        <dbReference type="ChEBI" id="CHEBI:29108"/>
    </cofactor>
</comment>
<keyword evidence="11" id="KW-1185">Reference proteome</keyword>
<feature type="domain" description="Sulfatase N-terminal" evidence="9">
    <location>
        <begin position="26"/>
        <end position="339"/>
    </location>
</feature>
<comment type="caution">
    <text evidence="10">The sequence shown here is derived from an EMBL/GenBank/DDBJ whole genome shotgun (WGS) entry which is preliminary data.</text>
</comment>
<dbReference type="SUPFAM" id="SSF53649">
    <property type="entry name" value="Alkaline phosphatase-like"/>
    <property type="match status" value="1"/>
</dbReference>
<evidence type="ECO:0000256" key="3">
    <source>
        <dbReference type="ARBA" id="ARBA00022723"/>
    </source>
</evidence>
<evidence type="ECO:0000256" key="6">
    <source>
        <dbReference type="ARBA" id="ARBA00022837"/>
    </source>
</evidence>
<gene>
    <name evidence="10" type="primary">atsA_6</name>
    <name evidence="10" type="ORF">Poly51_06040</name>
</gene>
<dbReference type="Gene3D" id="3.40.720.10">
    <property type="entry name" value="Alkaline Phosphatase, subunit A"/>
    <property type="match status" value="1"/>
</dbReference>
<dbReference type="Gene3D" id="3.30.1120.10">
    <property type="match status" value="1"/>
</dbReference>
<comment type="similarity">
    <text evidence="2">Belongs to the sulfatase family.</text>
</comment>
<dbReference type="InterPro" id="IPR024607">
    <property type="entry name" value="Sulfatase_CS"/>
</dbReference>
<dbReference type="GO" id="GO:0046872">
    <property type="term" value="F:metal ion binding"/>
    <property type="evidence" value="ECO:0007669"/>
    <property type="project" value="UniProtKB-KW"/>
</dbReference>
<keyword evidence="4 8" id="KW-0732">Signal</keyword>
<dbReference type="GO" id="GO:0004065">
    <property type="term" value="F:arylsulfatase activity"/>
    <property type="evidence" value="ECO:0007669"/>
    <property type="project" value="UniProtKB-EC"/>
</dbReference>
<dbReference type="AlphaFoldDB" id="A0A5C6FJU8"/>
<evidence type="ECO:0000256" key="4">
    <source>
        <dbReference type="ARBA" id="ARBA00022729"/>
    </source>
</evidence>
<dbReference type="Proteomes" id="UP000318288">
    <property type="component" value="Unassembled WGS sequence"/>
</dbReference>
<dbReference type="EC" id="3.1.6.1" evidence="10"/>
<dbReference type="PROSITE" id="PS00149">
    <property type="entry name" value="SULFATASE_2"/>
    <property type="match status" value="1"/>
</dbReference>
<evidence type="ECO:0000256" key="2">
    <source>
        <dbReference type="ARBA" id="ARBA00008779"/>
    </source>
</evidence>
<accession>A0A5C6FJU8</accession>
<dbReference type="InterPro" id="IPR017850">
    <property type="entry name" value="Alkaline_phosphatase_core_sf"/>
</dbReference>
<dbReference type="EMBL" id="SJPW01000001">
    <property type="protein sequence ID" value="TWU60329.1"/>
    <property type="molecule type" value="Genomic_DNA"/>
</dbReference>
<dbReference type="PANTHER" id="PTHR42693:SF42">
    <property type="entry name" value="ARYLSULFATASE G"/>
    <property type="match status" value="1"/>
</dbReference>
<dbReference type="InterPro" id="IPR050738">
    <property type="entry name" value="Sulfatase"/>
</dbReference>
<evidence type="ECO:0000256" key="1">
    <source>
        <dbReference type="ARBA" id="ARBA00001913"/>
    </source>
</evidence>
<keyword evidence="5 10" id="KW-0378">Hydrolase</keyword>
<feature type="signal peptide" evidence="8">
    <location>
        <begin position="1"/>
        <end position="22"/>
    </location>
</feature>
<evidence type="ECO:0000256" key="5">
    <source>
        <dbReference type="ARBA" id="ARBA00022801"/>
    </source>
</evidence>
<proteinExistence type="inferred from homology"/>
<keyword evidence="6" id="KW-0106">Calcium</keyword>
<feature type="region of interest" description="Disordered" evidence="7">
    <location>
        <begin position="456"/>
        <end position="478"/>
    </location>
</feature>
<evidence type="ECO:0000256" key="7">
    <source>
        <dbReference type="SAM" id="MobiDB-lite"/>
    </source>
</evidence>
<dbReference type="Pfam" id="PF00884">
    <property type="entry name" value="Sulfatase"/>
    <property type="match status" value="1"/>
</dbReference>
<evidence type="ECO:0000256" key="8">
    <source>
        <dbReference type="SAM" id="SignalP"/>
    </source>
</evidence>
<protein>
    <submittedName>
        <fullName evidence="10">Arylsulfatase</fullName>
        <ecNumber evidence="10">3.1.6.1</ecNumber>
    </submittedName>
</protein>